<feature type="binding site" evidence="1">
    <location>
        <position position="44"/>
    </location>
    <ligand>
        <name>ATP</name>
        <dbReference type="ChEBI" id="CHEBI:30616"/>
    </ligand>
</feature>
<feature type="binding site" evidence="3">
    <location>
        <begin position="215"/>
        <end position="216"/>
    </location>
    <ligand>
        <name>ATP</name>
        <dbReference type="ChEBI" id="CHEBI:30616"/>
    </ligand>
</feature>
<dbReference type="Proteomes" id="UP000594975">
    <property type="component" value="Chromosome"/>
</dbReference>
<dbReference type="EMBL" id="CP065738">
    <property type="protein sequence ID" value="QPT54645.1"/>
    <property type="molecule type" value="Genomic_DNA"/>
</dbReference>
<proteinExistence type="predicted"/>
<organism evidence="5 6">
    <name type="scientific">Rothia kristinae</name>
    <dbReference type="NCBI Taxonomy" id="37923"/>
    <lineage>
        <taxon>Bacteria</taxon>
        <taxon>Bacillati</taxon>
        <taxon>Actinomycetota</taxon>
        <taxon>Actinomycetes</taxon>
        <taxon>Micrococcales</taxon>
        <taxon>Micrococcaceae</taxon>
        <taxon>Rothia</taxon>
    </lineage>
</organism>
<dbReference type="KEGG" id="rkr:I6G21_04635"/>
<accession>A0A7T3CI76</accession>
<dbReference type="PROSITE" id="PS51459">
    <property type="entry name" value="FIDO"/>
    <property type="match status" value="1"/>
</dbReference>
<name>A0A7T3CI76_9MICC</name>
<sequence>MLRALIAARAELAGLEESLSALPNPQVFIHSLALLEAQASSEIENIVTTTDELFRAETLAAEASPATCEAMRYRQALFAGLELMRRREGLITASTAAAICTQIRGVSTEVRADQGTFIGNPSTQKRIYTPPEGESVIREKLDDWTAFVNGADGVDLDPLVRIAVAHYQFEAIHPYPDGNGRTGRILNVLQLVASGLLSRPVLYVSRAIIERKGSYYRLLNQVTEQGAWEEWILFMIEAFRSTASSTRGKIKRIQEHQLHLSDSIRALLGVHVPATFAEVLFEQPYCRIADVMTRCEVSRPTATKYLAILQGAGQLAVEQAGREKLYVNTGFLEILRGV</sequence>
<dbReference type="InterPro" id="IPR026287">
    <property type="entry name" value="SoFic-like"/>
</dbReference>
<evidence type="ECO:0000259" key="4">
    <source>
        <dbReference type="PROSITE" id="PS51459"/>
    </source>
</evidence>
<dbReference type="Pfam" id="PF02661">
    <property type="entry name" value="Fic"/>
    <property type="match status" value="1"/>
</dbReference>
<dbReference type="Pfam" id="PF13784">
    <property type="entry name" value="Fic_N"/>
    <property type="match status" value="1"/>
</dbReference>
<dbReference type="PIRSF" id="PIRSF038925">
    <property type="entry name" value="AMP-prot_trans"/>
    <property type="match status" value="1"/>
</dbReference>
<gene>
    <name evidence="5" type="ORF">I6G21_04635</name>
</gene>
<evidence type="ECO:0000313" key="5">
    <source>
        <dbReference type="EMBL" id="QPT54645.1"/>
    </source>
</evidence>
<dbReference type="AlphaFoldDB" id="A0A7T3CI76"/>
<keyword evidence="1" id="KW-0067">ATP-binding</keyword>
<feature type="binding site" evidence="1">
    <location>
        <position position="173"/>
    </location>
    <ligand>
        <name>ATP</name>
        <dbReference type="ChEBI" id="CHEBI:30616"/>
    </ligand>
</feature>
<protein>
    <submittedName>
        <fullName evidence="5">Fic family protein</fullName>
    </submittedName>
</protein>
<feature type="domain" description="Fido" evidence="4">
    <location>
        <begin position="94"/>
        <end position="237"/>
    </location>
</feature>
<dbReference type="PANTHER" id="PTHR13504:SF35">
    <property type="entry name" value="PROTEIN ADENYLYLTRANSFERASE SOFIC"/>
    <property type="match status" value="1"/>
</dbReference>
<reference evidence="5 6" key="1">
    <citation type="submission" date="2020-12" db="EMBL/GenBank/DDBJ databases">
        <title>FDA dAtabase for Regulatory Grade micrObial Sequences (FDA-ARGOS): Supporting development and validation of Infectious Disease Dx tests.</title>
        <authorList>
            <person name="Sproer C."/>
            <person name="Gronow S."/>
            <person name="Severitt S."/>
            <person name="Schroder I."/>
            <person name="Tallon L."/>
            <person name="Sadzewicz L."/>
            <person name="Zhao X."/>
            <person name="Boylan J."/>
            <person name="Ott S."/>
            <person name="Bowen H."/>
            <person name="Vavikolanu K."/>
            <person name="Mehta A."/>
            <person name="Aluvathingal J."/>
            <person name="Nadendla S."/>
            <person name="Lowell S."/>
            <person name="Myers T."/>
            <person name="Yan Y."/>
            <person name="Sichtig H."/>
        </authorList>
    </citation>
    <scope>NUCLEOTIDE SEQUENCE [LARGE SCALE GENOMIC DNA]</scope>
    <source>
        <strain evidence="5 6">FDAARGOS_864</strain>
    </source>
</reference>
<keyword evidence="1" id="KW-0547">Nucleotide-binding</keyword>
<evidence type="ECO:0000256" key="1">
    <source>
        <dbReference type="PIRSR" id="PIRSR038925-1"/>
    </source>
</evidence>
<feature type="binding site" evidence="1">
    <location>
        <begin position="178"/>
        <end position="184"/>
    </location>
    <ligand>
        <name>ATP</name>
        <dbReference type="ChEBI" id="CHEBI:30616"/>
    </ligand>
</feature>
<feature type="active site" evidence="2">
    <location>
        <position position="173"/>
    </location>
</feature>
<dbReference type="InterPro" id="IPR003812">
    <property type="entry name" value="Fido"/>
</dbReference>
<dbReference type="PANTHER" id="PTHR13504">
    <property type="entry name" value="FIDO DOMAIN-CONTAINING PROTEIN DDB_G0283145"/>
    <property type="match status" value="1"/>
</dbReference>
<feature type="binding site" evidence="3">
    <location>
        <begin position="177"/>
        <end position="184"/>
    </location>
    <ligand>
        <name>ATP</name>
        <dbReference type="ChEBI" id="CHEBI:30616"/>
    </ligand>
</feature>
<evidence type="ECO:0000256" key="3">
    <source>
        <dbReference type="PIRSR" id="PIRSR640198-2"/>
    </source>
</evidence>
<dbReference type="Gene3D" id="1.10.3290.10">
    <property type="entry name" value="Fido-like domain"/>
    <property type="match status" value="1"/>
</dbReference>
<dbReference type="InterPro" id="IPR025758">
    <property type="entry name" value="Fic/DOC_N"/>
</dbReference>
<dbReference type="Pfam" id="PF21248">
    <property type="entry name" value="SoFic-like_C"/>
    <property type="match status" value="1"/>
</dbReference>
<dbReference type="InterPro" id="IPR040198">
    <property type="entry name" value="Fido_containing"/>
</dbReference>
<evidence type="ECO:0000313" key="6">
    <source>
        <dbReference type="Proteomes" id="UP000594975"/>
    </source>
</evidence>
<evidence type="ECO:0000256" key="2">
    <source>
        <dbReference type="PIRSR" id="PIRSR640198-1"/>
    </source>
</evidence>
<feature type="binding site" evidence="1">
    <location>
        <position position="215"/>
    </location>
    <ligand>
        <name>ATP</name>
        <dbReference type="ChEBI" id="CHEBI:30616"/>
    </ligand>
</feature>
<dbReference type="InterPro" id="IPR048770">
    <property type="entry name" value="SoFic-like_C"/>
</dbReference>
<dbReference type="GO" id="GO:0005524">
    <property type="term" value="F:ATP binding"/>
    <property type="evidence" value="ECO:0007669"/>
    <property type="project" value="UniProtKB-KW"/>
</dbReference>
<dbReference type="InterPro" id="IPR036597">
    <property type="entry name" value="Fido-like_dom_sf"/>
</dbReference>
<dbReference type="SUPFAM" id="SSF140931">
    <property type="entry name" value="Fic-like"/>
    <property type="match status" value="1"/>
</dbReference>